<dbReference type="EMBL" id="BGPR01106624">
    <property type="protein sequence ID" value="GBM76959.1"/>
    <property type="molecule type" value="Genomic_DNA"/>
</dbReference>
<name>A0A4Y2II49_ARAVE</name>
<dbReference type="AlphaFoldDB" id="A0A4Y2II49"/>
<keyword evidence="2" id="KW-1185">Reference proteome</keyword>
<evidence type="ECO:0000313" key="2">
    <source>
        <dbReference type="Proteomes" id="UP000499080"/>
    </source>
</evidence>
<accession>A0A4Y2II49</accession>
<dbReference type="Proteomes" id="UP000499080">
    <property type="component" value="Unassembled WGS sequence"/>
</dbReference>
<comment type="caution">
    <text evidence="1">The sequence shown here is derived from an EMBL/GenBank/DDBJ whole genome shotgun (WGS) entry which is preliminary data.</text>
</comment>
<proteinExistence type="predicted"/>
<gene>
    <name evidence="1" type="ORF">AVEN_60538_1</name>
</gene>
<protein>
    <submittedName>
        <fullName evidence="1">Uncharacterized protein</fullName>
    </submittedName>
</protein>
<sequence length="135" mass="15478">MTSFSFDDRWFPVLLISGSDLSSSGYTSRLVLLRTDYCFGIVASLHSFTGSLIRLCKTHCTLSQTCLYYSGIHSARRRITRHSNNHTGNRVFDQKPYLLEVHPRLHGLRSYGQIERWQQYAQSSDSSDKIKIDGL</sequence>
<reference evidence="1 2" key="1">
    <citation type="journal article" date="2019" name="Sci. Rep.">
        <title>Orb-weaving spider Araneus ventricosus genome elucidates the spidroin gene catalogue.</title>
        <authorList>
            <person name="Kono N."/>
            <person name="Nakamura H."/>
            <person name="Ohtoshi R."/>
            <person name="Moran D.A.P."/>
            <person name="Shinohara A."/>
            <person name="Yoshida Y."/>
            <person name="Fujiwara M."/>
            <person name="Mori M."/>
            <person name="Tomita M."/>
            <person name="Arakawa K."/>
        </authorList>
    </citation>
    <scope>NUCLEOTIDE SEQUENCE [LARGE SCALE GENOMIC DNA]</scope>
</reference>
<organism evidence="1 2">
    <name type="scientific">Araneus ventricosus</name>
    <name type="common">Orbweaver spider</name>
    <name type="synonym">Epeira ventricosa</name>
    <dbReference type="NCBI Taxonomy" id="182803"/>
    <lineage>
        <taxon>Eukaryota</taxon>
        <taxon>Metazoa</taxon>
        <taxon>Ecdysozoa</taxon>
        <taxon>Arthropoda</taxon>
        <taxon>Chelicerata</taxon>
        <taxon>Arachnida</taxon>
        <taxon>Araneae</taxon>
        <taxon>Araneomorphae</taxon>
        <taxon>Entelegynae</taxon>
        <taxon>Araneoidea</taxon>
        <taxon>Araneidae</taxon>
        <taxon>Araneus</taxon>
    </lineage>
</organism>
<evidence type="ECO:0000313" key="1">
    <source>
        <dbReference type="EMBL" id="GBM76959.1"/>
    </source>
</evidence>